<keyword evidence="3" id="KW-1185">Reference proteome</keyword>
<dbReference type="AlphaFoldDB" id="A0A165N573"/>
<dbReference type="OrthoDB" id="9806902at2"/>
<evidence type="ECO:0000313" key="3">
    <source>
        <dbReference type="Proteomes" id="UP000076567"/>
    </source>
</evidence>
<dbReference type="InterPro" id="IPR029058">
    <property type="entry name" value="AB_hydrolase_fold"/>
</dbReference>
<dbReference type="SUPFAM" id="SSF53474">
    <property type="entry name" value="alpha/beta-Hydrolases"/>
    <property type="match status" value="1"/>
</dbReference>
<dbReference type="EMBL" id="LRFC01000037">
    <property type="protein sequence ID" value="KZE64651.1"/>
    <property type="molecule type" value="Genomic_DNA"/>
</dbReference>
<organism evidence="2 3">
    <name type="scientific">Fictibacillus phosphorivorans</name>
    <dbReference type="NCBI Taxonomy" id="1221500"/>
    <lineage>
        <taxon>Bacteria</taxon>
        <taxon>Bacillati</taxon>
        <taxon>Bacillota</taxon>
        <taxon>Bacilli</taxon>
        <taxon>Bacillales</taxon>
        <taxon>Fictibacillaceae</taxon>
        <taxon>Fictibacillus</taxon>
    </lineage>
</organism>
<name>A0A165N573_9BACL</name>
<proteinExistence type="predicted"/>
<dbReference type="Gene3D" id="3.40.50.1820">
    <property type="entry name" value="alpha/beta hydrolase"/>
    <property type="match status" value="1"/>
</dbReference>
<dbReference type="RefSeq" id="WP_066243971.1">
    <property type="nucleotide sequence ID" value="NZ_LRFC01000037.1"/>
</dbReference>
<dbReference type="Pfam" id="PF12146">
    <property type="entry name" value="Hydrolase_4"/>
    <property type="match status" value="1"/>
</dbReference>
<protein>
    <submittedName>
        <fullName evidence="2">Phospholipase</fullName>
    </submittedName>
</protein>
<dbReference type="InterPro" id="IPR022742">
    <property type="entry name" value="Hydrolase_4"/>
</dbReference>
<dbReference type="InterPro" id="IPR051044">
    <property type="entry name" value="MAG_DAG_Lipase"/>
</dbReference>
<dbReference type="PANTHER" id="PTHR11614">
    <property type="entry name" value="PHOSPHOLIPASE-RELATED"/>
    <property type="match status" value="1"/>
</dbReference>
<evidence type="ECO:0000259" key="1">
    <source>
        <dbReference type="Pfam" id="PF12146"/>
    </source>
</evidence>
<comment type="caution">
    <text evidence="2">The sequence shown here is derived from an EMBL/GenBank/DDBJ whole genome shotgun (WGS) entry which is preliminary data.</text>
</comment>
<feature type="domain" description="Serine aminopeptidase S33" evidence="1">
    <location>
        <begin position="11"/>
        <end position="243"/>
    </location>
</feature>
<dbReference type="Proteomes" id="UP000076567">
    <property type="component" value="Unassembled WGS sequence"/>
</dbReference>
<sequence>MWTWKTDKDAIGTIVVVHGANEHHGRYDWVIKQLNETGYHCVSGDLPGQGTTTRRRGHIDTFNEYIHTIESWFFEAEQLGLPVYILGHSMGGLAVIRTLMEKELNAKAVILSSPCLGLVQYPSRGKEAVSLILNKLAPGIRLATNLPEGSATRNEEIRKRDKADKLIVKKVSVRWYRELIASIKYAFDQYKRFPNVPLLLLQAGDDLIVDKETVRQWFNGIHIEEKWYKEFPSLYHEVLNEPERDKVFDYVKRFLLLHSEANKGKR</sequence>
<reference evidence="3" key="1">
    <citation type="submission" date="2016-01" db="EMBL/GenBank/DDBJ databases">
        <title>Draft genome of Chromobacterium sp. F49.</title>
        <authorList>
            <person name="Hong K.W."/>
        </authorList>
    </citation>
    <scope>NUCLEOTIDE SEQUENCE [LARGE SCALE GENOMIC DNA]</scope>
    <source>
        <strain evidence="3">P7IIIA</strain>
    </source>
</reference>
<accession>A0A165N573</accession>
<evidence type="ECO:0000313" key="2">
    <source>
        <dbReference type="EMBL" id="KZE64651.1"/>
    </source>
</evidence>
<gene>
    <name evidence="2" type="ORF">AWM68_10950</name>
</gene>